<dbReference type="RefSeq" id="WP_376893972.1">
    <property type="nucleotide sequence ID" value="NZ_JBHULS010000004.1"/>
</dbReference>
<evidence type="ECO:0000313" key="3">
    <source>
        <dbReference type="Proteomes" id="UP001597472"/>
    </source>
</evidence>
<dbReference type="Pfam" id="PF02872">
    <property type="entry name" value="5_nucleotid_C"/>
    <property type="match status" value="1"/>
</dbReference>
<comment type="caution">
    <text evidence="2">The sequence shown here is derived from an EMBL/GenBank/DDBJ whole genome shotgun (WGS) entry which is preliminary data.</text>
</comment>
<dbReference type="PANTHER" id="PTHR11575:SF24">
    <property type="entry name" value="5'-NUCLEOTIDASE"/>
    <property type="match status" value="1"/>
</dbReference>
<keyword evidence="3" id="KW-1185">Reference proteome</keyword>
<dbReference type="PANTHER" id="PTHR11575">
    <property type="entry name" value="5'-NUCLEOTIDASE-RELATED"/>
    <property type="match status" value="1"/>
</dbReference>
<protein>
    <submittedName>
        <fullName evidence="2">5'-nucleotidase C-terminal domain-containing protein</fullName>
    </submittedName>
</protein>
<feature type="domain" description="5'-Nucleotidase C-terminal" evidence="1">
    <location>
        <begin position="77"/>
        <end position="214"/>
    </location>
</feature>
<gene>
    <name evidence="2" type="ORF">ACFSQP_09930</name>
</gene>
<dbReference type="InterPro" id="IPR006179">
    <property type="entry name" value="5_nucleotidase/apyrase"/>
</dbReference>
<dbReference type="EMBL" id="JBHULS010000004">
    <property type="protein sequence ID" value="MFD2552133.1"/>
    <property type="molecule type" value="Genomic_DNA"/>
</dbReference>
<proteinExistence type="predicted"/>
<dbReference type="InterPro" id="IPR036907">
    <property type="entry name" value="5'-Nucleotdase_C_sf"/>
</dbReference>
<dbReference type="Proteomes" id="UP001597472">
    <property type="component" value="Unassembled WGS sequence"/>
</dbReference>
<accession>A0ABW5KV34</accession>
<name>A0ABW5KV34_9FLAO</name>
<evidence type="ECO:0000313" key="2">
    <source>
        <dbReference type="EMBL" id="MFD2552133.1"/>
    </source>
</evidence>
<dbReference type="InterPro" id="IPR008334">
    <property type="entry name" value="5'-Nucleotdase_C"/>
</dbReference>
<dbReference type="PROSITE" id="PS51257">
    <property type="entry name" value="PROKAR_LIPOPROTEIN"/>
    <property type="match status" value="1"/>
</dbReference>
<dbReference type="SUPFAM" id="SSF55816">
    <property type="entry name" value="5'-nucleotidase (syn. UDP-sugar hydrolase), C-terminal domain"/>
    <property type="match status" value="1"/>
</dbReference>
<dbReference type="PRINTS" id="PR01607">
    <property type="entry name" value="APYRASEFAMLY"/>
</dbReference>
<evidence type="ECO:0000259" key="1">
    <source>
        <dbReference type="Pfam" id="PF02872"/>
    </source>
</evidence>
<sequence length="253" mass="28163">MKLHLIKIVCVALLVASCKPKHWQVNKVVGKQIEITDSLTGKAEIEAFIKPYRDHVNKDLDSTLSYAVATYSKKDGELNTAIGNLFADVVFEQANPVFLERTGNNIDMVLLNHGGIRAIISEGPVSARTAYSIMPFENSIVVVGLKGSQINELITYLAQKKTAHPIAKLQLVLDSNYQVKTATISGNPINPEHTYYVATNDYLYSGGDNMSFFKPNESVAVLNYKIRHALIDYFKKTDTINPISDNRFIKLNN</sequence>
<dbReference type="Gene3D" id="3.90.780.10">
    <property type="entry name" value="5'-Nucleotidase, C-terminal domain"/>
    <property type="match status" value="1"/>
</dbReference>
<reference evidence="3" key="1">
    <citation type="journal article" date="2019" name="Int. J. Syst. Evol. Microbiol.">
        <title>The Global Catalogue of Microorganisms (GCM) 10K type strain sequencing project: providing services to taxonomists for standard genome sequencing and annotation.</title>
        <authorList>
            <consortium name="The Broad Institute Genomics Platform"/>
            <consortium name="The Broad Institute Genome Sequencing Center for Infectious Disease"/>
            <person name="Wu L."/>
            <person name="Ma J."/>
        </authorList>
    </citation>
    <scope>NUCLEOTIDE SEQUENCE [LARGE SCALE GENOMIC DNA]</scope>
    <source>
        <strain evidence="3">KCTC 42587</strain>
    </source>
</reference>
<organism evidence="2 3">
    <name type="scientific">Bizionia sediminis</name>
    <dbReference type="NCBI Taxonomy" id="1737064"/>
    <lineage>
        <taxon>Bacteria</taxon>
        <taxon>Pseudomonadati</taxon>
        <taxon>Bacteroidota</taxon>
        <taxon>Flavobacteriia</taxon>
        <taxon>Flavobacteriales</taxon>
        <taxon>Flavobacteriaceae</taxon>
        <taxon>Bizionia</taxon>
    </lineage>
</organism>